<keyword evidence="10" id="KW-1185">Reference proteome</keyword>
<dbReference type="GO" id="GO:0016779">
    <property type="term" value="F:nucleotidyltransferase activity"/>
    <property type="evidence" value="ECO:0007669"/>
    <property type="project" value="UniProtKB-KW"/>
</dbReference>
<evidence type="ECO:0000256" key="5">
    <source>
        <dbReference type="ARBA" id="ARBA00022842"/>
    </source>
</evidence>
<dbReference type="PANTHER" id="PTHR19136">
    <property type="entry name" value="MOLYBDENUM COFACTOR GUANYLYLTRANSFERASE"/>
    <property type="match status" value="1"/>
</dbReference>
<dbReference type="SUPFAM" id="SSF53448">
    <property type="entry name" value="Nucleotide-diphospho-sugar transferases"/>
    <property type="match status" value="1"/>
</dbReference>
<organism evidence="9 10">
    <name type="scientific">Microbulbifer elongatus</name>
    <dbReference type="NCBI Taxonomy" id="86173"/>
    <lineage>
        <taxon>Bacteria</taxon>
        <taxon>Pseudomonadati</taxon>
        <taxon>Pseudomonadota</taxon>
        <taxon>Gammaproteobacteria</taxon>
        <taxon>Cellvibrionales</taxon>
        <taxon>Microbulbiferaceae</taxon>
        <taxon>Microbulbifer</taxon>
    </lineage>
</organism>
<dbReference type="InterPro" id="IPR013482">
    <property type="entry name" value="Molybde_CF_guanTrfase"/>
</dbReference>
<dbReference type="Pfam" id="PF12804">
    <property type="entry name" value="NTP_transf_3"/>
    <property type="match status" value="1"/>
</dbReference>
<dbReference type="Proteomes" id="UP001205566">
    <property type="component" value="Unassembled WGS sequence"/>
</dbReference>
<keyword evidence="4" id="KW-0547">Nucleotide-binding</keyword>
<evidence type="ECO:0000256" key="3">
    <source>
        <dbReference type="ARBA" id="ARBA00022723"/>
    </source>
</evidence>
<sequence>MKSRSSRLPAGGDRGGRQVVRVCPVVLAGGLSSRMGHDKALLKLSNGRTMLEQAKEQFAQMRPVSGMEIMPTLVSGRRPGGIPDEIEAAGPLGGLQAIYRHLQQWDLPCDALLVAPVDMPLLTPGLLRRLCVAGQSVEQAVCYGSYYLPCWLPLGQRCRDYLDAAAAGNAVASVRALFGFIGCLSLPEPDGDWHLNVNRPEDYQRFRG</sequence>
<keyword evidence="7" id="KW-0501">Molybdenum cofactor biosynthesis</keyword>
<evidence type="ECO:0000256" key="4">
    <source>
        <dbReference type="ARBA" id="ARBA00022741"/>
    </source>
</evidence>
<accession>A0ABT1NX55</accession>
<feature type="domain" description="MobA-like NTP transferase" evidence="8">
    <location>
        <begin position="25"/>
        <end position="166"/>
    </location>
</feature>
<evidence type="ECO:0000259" key="8">
    <source>
        <dbReference type="Pfam" id="PF12804"/>
    </source>
</evidence>
<keyword evidence="1" id="KW-0963">Cytoplasm</keyword>
<evidence type="ECO:0000256" key="2">
    <source>
        <dbReference type="ARBA" id="ARBA00022679"/>
    </source>
</evidence>
<keyword evidence="3" id="KW-0479">Metal-binding</keyword>
<protein>
    <submittedName>
        <fullName evidence="9">Molybdenum cofactor guanylyltransferase</fullName>
    </submittedName>
</protein>
<evidence type="ECO:0000313" key="10">
    <source>
        <dbReference type="Proteomes" id="UP001205566"/>
    </source>
</evidence>
<dbReference type="InterPro" id="IPR025877">
    <property type="entry name" value="MobA-like_NTP_Trfase"/>
</dbReference>
<dbReference type="PANTHER" id="PTHR19136:SF81">
    <property type="entry name" value="MOLYBDENUM COFACTOR GUANYLYLTRANSFERASE"/>
    <property type="match status" value="1"/>
</dbReference>
<evidence type="ECO:0000256" key="7">
    <source>
        <dbReference type="ARBA" id="ARBA00023150"/>
    </source>
</evidence>
<reference evidence="9" key="1">
    <citation type="thesis" date="2020" institute="Technische Universitat Dresden" country="Dresden, Germany">
        <title>The Agarolytic System of Microbulbifer elongatus PORT2, Isolated from Batu Karas, Pangandaran West Java Indonesia.</title>
        <authorList>
            <person name="Anggraeni S.R."/>
        </authorList>
    </citation>
    <scope>NUCLEOTIDE SEQUENCE</scope>
    <source>
        <strain evidence="9">PORT2</strain>
    </source>
</reference>
<dbReference type="RefSeq" id="WP_255873311.1">
    <property type="nucleotide sequence ID" value="NZ_JACASI010000011.1"/>
</dbReference>
<proteinExistence type="predicted"/>
<dbReference type="CDD" id="cd02503">
    <property type="entry name" value="MobA"/>
    <property type="match status" value="1"/>
</dbReference>
<evidence type="ECO:0000256" key="6">
    <source>
        <dbReference type="ARBA" id="ARBA00023134"/>
    </source>
</evidence>
<dbReference type="InterPro" id="IPR029044">
    <property type="entry name" value="Nucleotide-diphossugar_trans"/>
</dbReference>
<dbReference type="EMBL" id="JACASI010000011">
    <property type="protein sequence ID" value="MCQ3828476.1"/>
    <property type="molecule type" value="Genomic_DNA"/>
</dbReference>
<comment type="caution">
    <text evidence="9">The sequence shown here is derived from an EMBL/GenBank/DDBJ whole genome shotgun (WGS) entry which is preliminary data.</text>
</comment>
<evidence type="ECO:0000313" key="9">
    <source>
        <dbReference type="EMBL" id="MCQ3828476.1"/>
    </source>
</evidence>
<keyword evidence="5" id="KW-0460">Magnesium</keyword>
<gene>
    <name evidence="9" type="ORF">HXX02_03385</name>
</gene>
<keyword evidence="9" id="KW-0548">Nucleotidyltransferase</keyword>
<name>A0ABT1NX55_9GAMM</name>
<keyword evidence="2" id="KW-0808">Transferase</keyword>
<evidence type="ECO:0000256" key="1">
    <source>
        <dbReference type="ARBA" id="ARBA00022490"/>
    </source>
</evidence>
<dbReference type="Gene3D" id="3.90.550.10">
    <property type="entry name" value="Spore Coat Polysaccharide Biosynthesis Protein SpsA, Chain A"/>
    <property type="match status" value="1"/>
</dbReference>
<keyword evidence="6" id="KW-0342">GTP-binding</keyword>